<dbReference type="EMBL" id="GL376581">
    <property type="status" value="NOT_ANNOTATED_CDS"/>
    <property type="molecule type" value="Genomic_DNA"/>
</dbReference>
<reference evidence="1" key="3">
    <citation type="submission" date="2015-02" db="UniProtKB">
        <authorList>
            <consortium name="EnsemblProtists"/>
        </authorList>
    </citation>
    <scope>IDENTIFICATION</scope>
    <source>
        <strain evidence="1">DAOM BR144</strain>
    </source>
</reference>
<dbReference type="InParanoid" id="K3X6I9"/>
<dbReference type="VEuPathDB" id="FungiDB:PYU1_G012811"/>
<dbReference type="AlphaFoldDB" id="K3X6I9"/>
<proteinExistence type="predicted"/>
<organism evidence="1 2">
    <name type="scientific">Globisporangium ultimum (strain ATCC 200006 / CBS 805.95 / DAOM BR144)</name>
    <name type="common">Pythium ultimum</name>
    <dbReference type="NCBI Taxonomy" id="431595"/>
    <lineage>
        <taxon>Eukaryota</taxon>
        <taxon>Sar</taxon>
        <taxon>Stramenopiles</taxon>
        <taxon>Oomycota</taxon>
        <taxon>Peronosporomycetes</taxon>
        <taxon>Pythiales</taxon>
        <taxon>Pythiaceae</taxon>
        <taxon>Globisporangium</taxon>
    </lineage>
</organism>
<sequence>MGLSQSHADFFHDANQVDGDQIEIYEYLRREEHVQWRNAPWWEHADSKADLLQIHDNALRSTDQQDSALLYLDPKARLTLKDALAIVPKLMHNGWISPLVALIDSVDTIVQSVGLALLSKIIHTESAESVFVAVGGMNKIIELLYSDSSNVQYLALEVIYTLCARNTTIVPKFCNLGLVRHLTSLTKSNAPELMLALLKILRLTLHQPAVKAEMTPCAMLAVLMELIKSPNTAIAKVSVICIGLSLPNGQSNGELGGNHSAWMH</sequence>
<dbReference type="SUPFAM" id="SSF48371">
    <property type="entry name" value="ARM repeat"/>
    <property type="match status" value="1"/>
</dbReference>
<keyword evidence="2" id="KW-1185">Reference proteome</keyword>
<dbReference type="EnsemblProtists" id="PYU1_T012838">
    <property type="protein sequence ID" value="PYU1_T012838"/>
    <property type="gene ID" value="PYU1_G012811"/>
</dbReference>
<evidence type="ECO:0000313" key="2">
    <source>
        <dbReference type="Proteomes" id="UP000019132"/>
    </source>
</evidence>
<dbReference type="Gene3D" id="1.25.10.10">
    <property type="entry name" value="Leucine-rich Repeat Variant"/>
    <property type="match status" value="1"/>
</dbReference>
<reference evidence="2" key="1">
    <citation type="journal article" date="2010" name="Genome Biol.">
        <title>Genome sequence of the necrotrophic plant pathogen Pythium ultimum reveals original pathogenicity mechanisms and effector repertoire.</title>
        <authorList>
            <person name="Levesque C.A."/>
            <person name="Brouwer H."/>
            <person name="Cano L."/>
            <person name="Hamilton J.P."/>
            <person name="Holt C."/>
            <person name="Huitema E."/>
            <person name="Raffaele S."/>
            <person name="Robideau G.P."/>
            <person name="Thines M."/>
            <person name="Win J."/>
            <person name="Zerillo M.M."/>
            <person name="Beakes G.W."/>
            <person name="Boore J.L."/>
            <person name="Busam D."/>
            <person name="Dumas B."/>
            <person name="Ferriera S."/>
            <person name="Fuerstenberg S.I."/>
            <person name="Gachon C.M."/>
            <person name="Gaulin E."/>
            <person name="Govers F."/>
            <person name="Grenville-Briggs L."/>
            <person name="Horner N."/>
            <person name="Hostetler J."/>
            <person name="Jiang R.H."/>
            <person name="Johnson J."/>
            <person name="Krajaejun T."/>
            <person name="Lin H."/>
            <person name="Meijer H.J."/>
            <person name="Moore B."/>
            <person name="Morris P."/>
            <person name="Phuntmart V."/>
            <person name="Puiu D."/>
            <person name="Shetty J."/>
            <person name="Stajich J.E."/>
            <person name="Tripathy S."/>
            <person name="Wawra S."/>
            <person name="van West P."/>
            <person name="Whitty B.R."/>
            <person name="Coutinho P.M."/>
            <person name="Henrissat B."/>
            <person name="Martin F."/>
            <person name="Thomas P.D."/>
            <person name="Tyler B.M."/>
            <person name="De Vries R.P."/>
            <person name="Kamoun S."/>
            <person name="Yandell M."/>
            <person name="Tisserat N."/>
            <person name="Buell C.R."/>
        </authorList>
    </citation>
    <scope>NUCLEOTIDE SEQUENCE</scope>
    <source>
        <strain evidence="2">DAOM:BR144</strain>
    </source>
</reference>
<dbReference type="InterPro" id="IPR011989">
    <property type="entry name" value="ARM-like"/>
</dbReference>
<reference evidence="2" key="2">
    <citation type="submission" date="2010-04" db="EMBL/GenBank/DDBJ databases">
        <authorList>
            <person name="Buell R."/>
            <person name="Hamilton J."/>
            <person name="Hostetler J."/>
        </authorList>
    </citation>
    <scope>NUCLEOTIDE SEQUENCE [LARGE SCALE GENOMIC DNA]</scope>
    <source>
        <strain evidence="2">DAOM:BR144</strain>
    </source>
</reference>
<dbReference type="Proteomes" id="UP000019132">
    <property type="component" value="Unassembled WGS sequence"/>
</dbReference>
<accession>K3X6I9</accession>
<name>K3X6I9_GLOUD</name>
<dbReference type="eggNOG" id="ENOG502QWM9">
    <property type="taxonomic scope" value="Eukaryota"/>
</dbReference>
<dbReference type="HOGENOM" id="CLU_1055492_0_0_1"/>
<protein>
    <submittedName>
        <fullName evidence="1">Uncharacterized protein</fullName>
    </submittedName>
</protein>
<dbReference type="InterPro" id="IPR016024">
    <property type="entry name" value="ARM-type_fold"/>
</dbReference>
<evidence type="ECO:0000313" key="1">
    <source>
        <dbReference type="EnsemblProtists" id="PYU1_T012838"/>
    </source>
</evidence>